<accession>A0A3N4ID28</accession>
<reference evidence="2 3" key="1">
    <citation type="journal article" date="2018" name="Nat. Ecol. Evol.">
        <title>Pezizomycetes genomes reveal the molecular basis of ectomycorrhizal truffle lifestyle.</title>
        <authorList>
            <person name="Murat C."/>
            <person name="Payen T."/>
            <person name="Noel B."/>
            <person name="Kuo A."/>
            <person name="Morin E."/>
            <person name="Chen J."/>
            <person name="Kohler A."/>
            <person name="Krizsan K."/>
            <person name="Balestrini R."/>
            <person name="Da Silva C."/>
            <person name="Montanini B."/>
            <person name="Hainaut M."/>
            <person name="Levati E."/>
            <person name="Barry K.W."/>
            <person name="Belfiori B."/>
            <person name="Cichocki N."/>
            <person name="Clum A."/>
            <person name="Dockter R.B."/>
            <person name="Fauchery L."/>
            <person name="Guy J."/>
            <person name="Iotti M."/>
            <person name="Le Tacon F."/>
            <person name="Lindquist E.A."/>
            <person name="Lipzen A."/>
            <person name="Malagnac F."/>
            <person name="Mello A."/>
            <person name="Molinier V."/>
            <person name="Miyauchi S."/>
            <person name="Poulain J."/>
            <person name="Riccioni C."/>
            <person name="Rubini A."/>
            <person name="Sitrit Y."/>
            <person name="Splivallo R."/>
            <person name="Traeger S."/>
            <person name="Wang M."/>
            <person name="Zifcakova L."/>
            <person name="Wipf D."/>
            <person name="Zambonelli A."/>
            <person name="Paolocci F."/>
            <person name="Nowrousian M."/>
            <person name="Ottonello S."/>
            <person name="Baldrian P."/>
            <person name="Spatafora J.W."/>
            <person name="Henrissat B."/>
            <person name="Nagy L.G."/>
            <person name="Aury J.M."/>
            <person name="Wincker P."/>
            <person name="Grigoriev I.V."/>
            <person name="Bonfante P."/>
            <person name="Martin F.M."/>
        </authorList>
    </citation>
    <scope>NUCLEOTIDE SEQUENCE [LARGE SCALE GENOMIC DNA]</scope>
    <source>
        <strain evidence="2 3">RN42</strain>
    </source>
</reference>
<proteinExistence type="predicted"/>
<dbReference type="AlphaFoldDB" id="A0A3N4ID28"/>
<evidence type="ECO:0000256" key="1">
    <source>
        <dbReference type="SAM" id="SignalP"/>
    </source>
</evidence>
<dbReference type="Proteomes" id="UP000275078">
    <property type="component" value="Unassembled WGS sequence"/>
</dbReference>
<organism evidence="2 3">
    <name type="scientific">Ascobolus immersus RN42</name>
    <dbReference type="NCBI Taxonomy" id="1160509"/>
    <lineage>
        <taxon>Eukaryota</taxon>
        <taxon>Fungi</taxon>
        <taxon>Dikarya</taxon>
        <taxon>Ascomycota</taxon>
        <taxon>Pezizomycotina</taxon>
        <taxon>Pezizomycetes</taxon>
        <taxon>Pezizales</taxon>
        <taxon>Ascobolaceae</taxon>
        <taxon>Ascobolus</taxon>
    </lineage>
</organism>
<feature type="signal peptide" evidence="1">
    <location>
        <begin position="1"/>
        <end position="21"/>
    </location>
</feature>
<evidence type="ECO:0000313" key="3">
    <source>
        <dbReference type="Proteomes" id="UP000275078"/>
    </source>
</evidence>
<keyword evidence="1" id="KW-0732">Signal</keyword>
<dbReference type="EMBL" id="ML119661">
    <property type="protein sequence ID" value="RPA84025.1"/>
    <property type="molecule type" value="Genomic_DNA"/>
</dbReference>
<sequence length="259" mass="29490">MNQMLVIAMIYFIGFAATGMARPLSTAYESPLKYPGPIDTYTFEVLFTPGSNYTETNEALYSNLSSDKWTSLQNFTAGDATEYRAHDNNTTHEGKYGTIVQTSQRQFDDQEHFWKLLEAPGVESACVVHKSRDGVELDPWMYGWFDMIQCMNGETLAQFTEQMEYSWYEAGTFGQTNRLKDDKYDLYTELAGPREGHPVDKCSDVNAIDGVALQIRELMGSDKEDEYRRRCAETWKRLCGGLPSPSTISTPWPFGTMER</sequence>
<feature type="chain" id="PRO_5018105783" evidence="1">
    <location>
        <begin position="22"/>
        <end position="259"/>
    </location>
</feature>
<protein>
    <submittedName>
        <fullName evidence="2">Uncharacterized protein</fullName>
    </submittedName>
</protein>
<name>A0A3N4ID28_ASCIM</name>
<evidence type="ECO:0000313" key="2">
    <source>
        <dbReference type="EMBL" id="RPA84025.1"/>
    </source>
</evidence>
<keyword evidence="3" id="KW-1185">Reference proteome</keyword>
<gene>
    <name evidence="2" type="ORF">BJ508DRAFT_374627</name>
</gene>